<sequence length="82" mass="9572">MGLLRLLLWLVLLGALFWMIRRWWRGKTQTPAGKSRQLPPQAMVRCAHCGVHVPQARALADGEGQRWYCSAEHRRLQHEQRS</sequence>
<gene>
    <name evidence="2" type="ORF">APT59_17885</name>
</gene>
<name>A0A0U4XWL8_9PSED</name>
<evidence type="ECO:0000313" key="2">
    <source>
        <dbReference type="EMBL" id="ALZ85977.1"/>
    </source>
</evidence>
<keyword evidence="1" id="KW-1133">Transmembrane helix</keyword>
<dbReference type="RefSeq" id="WP_059316091.1">
    <property type="nucleotide sequence ID" value="NZ_CP013987.1"/>
</dbReference>
<dbReference type="InterPro" id="IPR049708">
    <property type="entry name" value="PP0621-like"/>
</dbReference>
<dbReference type="EMBL" id="CP013987">
    <property type="protein sequence ID" value="ALZ85977.1"/>
    <property type="molecule type" value="Genomic_DNA"/>
</dbReference>
<feature type="transmembrane region" description="Helical" evidence="1">
    <location>
        <begin position="6"/>
        <end position="24"/>
    </location>
</feature>
<keyword evidence="1" id="KW-0472">Membrane</keyword>
<dbReference type="AlphaFoldDB" id="A0A0U4XWL8"/>
<dbReference type="Proteomes" id="UP000064137">
    <property type="component" value="Chromosome"/>
</dbReference>
<keyword evidence="1" id="KW-0812">Transmembrane</keyword>
<dbReference type="KEGG" id="por:APT59_17885"/>
<evidence type="ECO:0000313" key="3">
    <source>
        <dbReference type="Proteomes" id="UP000064137"/>
    </source>
</evidence>
<proteinExistence type="predicted"/>
<accession>A0A0U4XWL8</accession>
<evidence type="ECO:0000256" key="1">
    <source>
        <dbReference type="SAM" id="Phobius"/>
    </source>
</evidence>
<dbReference type="NCBIfam" id="NF041023">
    <property type="entry name" value="PP0621_fam"/>
    <property type="match status" value="1"/>
</dbReference>
<organism evidence="2 3">
    <name type="scientific">Pseudomonas oryzihabitans</name>
    <dbReference type="NCBI Taxonomy" id="47885"/>
    <lineage>
        <taxon>Bacteria</taxon>
        <taxon>Pseudomonadati</taxon>
        <taxon>Pseudomonadota</taxon>
        <taxon>Gammaproteobacteria</taxon>
        <taxon>Pseudomonadales</taxon>
        <taxon>Pseudomonadaceae</taxon>
        <taxon>Pseudomonas</taxon>
    </lineage>
</organism>
<reference evidence="2 3" key="1">
    <citation type="submission" date="2016-01" db="EMBL/GenBank/DDBJ databases">
        <title>Annotation of Pseudomonas oryzihabitans USDA-ARS-USMARC-56511.</title>
        <authorList>
            <person name="Harhay G.P."/>
            <person name="Harhay D.M."/>
            <person name="Smith T.P.L."/>
            <person name="Bono J.L."/>
            <person name="Heaton M.P."/>
            <person name="Clawson M.L."/>
            <person name="Chitko-Mckown C.G."/>
            <person name="Capik S.F."/>
            <person name="DeDonder K.D."/>
            <person name="Apley M.D."/>
            <person name="Lubbers B.V."/>
            <person name="White B.J."/>
            <person name="Larson R.L."/>
        </authorList>
    </citation>
    <scope>NUCLEOTIDE SEQUENCE [LARGE SCALE GENOMIC DNA]</scope>
    <source>
        <strain evidence="2 3">USDA-ARS-USMARC-56511</strain>
    </source>
</reference>
<evidence type="ECO:0008006" key="4">
    <source>
        <dbReference type="Google" id="ProtNLM"/>
    </source>
</evidence>
<dbReference type="OrthoDB" id="9814432at2"/>
<protein>
    <recommendedName>
        <fullName evidence="4">MYND finger</fullName>
    </recommendedName>
</protein>